<evidence type="ECO:0000313" key="19">
    <source>
        <dbReference type="Proteomes" id="UP000000323"/>
    </source>
</evidence>
<dbReference type="Pfam" id="PF02801">
    <property type="entry name" value="Ketoacyl-synt_C"/>
    <property type="match status" value="1"/>
</dbReference>
<dbReference type="Pfam" id="PF00109">
    <property type="entry name" value="ketoacyl-synt"/>
    <property type="match status" value="1"/>
</dbReference>
<evidence type="ECO:0000256" key="10">
    <source>
        <dbReference type="ARBA" id="ARBA00023315"/>
    </source>
</evidence>
<dbReference type="RefSeq" id="WP_012873979.1">
    <property type="nucleotide sequence ID" value="NC_013525.1"/>
</dbReference>
<dbReference type="PANTHER" id="PTHR11712:SF336">
    <property type="entry name" value="3-OXOACYL-[ACYL-CARRIER-PROTEIN] SYNTHASE, MITOCHONDRIAL"/>
    <property type="match status" value="1"/>
</dbReference>
<dbReference type="PROSITE" id="PS52004">
    <property type="entry name" value="KS3_2"/>
    <property type="match status" value="1"/>
</dbReference>
<dbReference type="Gene3D" id="3.40.47.10">
    <property type="match status" value="1"/>
</dbReference>
<evidence type="ECO:0000256" key="8">
    <source>
        <dbReference type="ARBA" id="ARBA00023098"/>
    </source>
</evidence>
<dbReference type="HOGENOM" id="CLU_000022_69_2_0"/>
<dbReference type="EC" id="2.3.1.179" evidence="3 14"/>
<reference evidence="19" key="1">
    <citation type="journal article" date="2010" name="Stand. Genomic Sci.">
        <title>Complete genome sequence of 'Thermobaculum terrenum' type strain (YNP1).</title>
        <authorList>
            <person name="Kiss H."/>
            <person name="Cleland D."/>
            <person name="Lapidus A."/>
            <person name="Lucas S."/>
            <person name="Glavina Del Rio T."/>
            <person name="Nolan M."/>
            <person name="Tice H."/>
            <person name="Han C."/>
            <person name="Goodwin L."/>
            <person name="Pitluck S."/>
            <person name="Liolios K."/>
            <person name="Ivanova N."/>
            <person name="Mavromatis K."/>
            <person name="Ovchinnikova G."/>
            <person name="Pati A."/>
            <person name="Chen A."/>
            <person name="Palaniappan K."/>
            <person name="Land M."/>
            <person name="Hauser L."/>
            <person name="Chang Y."/>
            <person name="Jeffries C."/>
            <person name="Lu M."/>
            <person name="Brettin T."/>
            <person name="Detter J."/>
            <person name="Goker M."/>
            <person name="Tindall B."/>
            <person name="Beck B."/>
            <person name="McDermott T."/>
            <person name="Woyke T."/>
            <person name="Bristow J."/>
            <person name="Eisen J."/>
            <person name="Markowitz V."/>
            <person name="Hugenholtz P."/>
            <person name="Kyrpides N."/>
            <person name="Klenk H."/>
            <person name="Cheng J."/>
        </authorList>
    </citation>
    <scope>NUCLEOTIDE SEQUENCE [LARGE SCALE GENOMIC DNA]</scope>
    <source>
        <strain evidence="19">ATCC BAA-798 / YNP1</strain>
    </source>
</reference>
<dbReference type="InterPro" id="IPR017568">
    <property type="entry name" value="3-oxoacyl-ACP_synth-2"/>
</dbReference>
<evidence type="ECO:0000256" key="14">
    <source>
        <dbReference type="PIRNR" id="PIRNR000447"/>
    </source>
</evidence>
<evidence type="ECO:0000256" key="9">
    <source>
        <dbReference type="ARBA" id="ARBA00023160"/>
    </source>
</evidence>
<protein>
    <recommendedName>
        <fullName evidence="4 14">3-oxoacyl-[acyl-carrier-protein] synthase 2</fullName>
        <ecNumber evidence="3 14">2.3.1.179</ecNumber>
    </recommendedName>
</protein>
<dbReference type="InterPro" id="IPR016039">
    <property type="entry name" value="Thiolase-like"/>
</dbReference>
<evidence type="ECO:0000256" key="6">
    <source>
        <dbReference type="ARBA" id="ARBA00022679"/>
    </source>
</evidence>
<evidence type="ECO:0000256" key="12">
    <source>
        <dbReference type="ARBA" id="ARBA00047318"/>
    </source>
</evidence>
<evidence type="ECO:0000256" key="1">
    <source>
        <dbReference type="ARBA" id="ARBA00005194"/>
    </source>
</evidence>
<evidence type="ECO:0000256" key="16">
    <source>
        <dbReference type="RuleBase" id="RU003694"/>
    </source>
</evidence>
<comment type="pathway">
    <text evidence="1 14">Lipid metabolism; fatty acid biosynthesis.</text>
</comment>
<dbReference type="PIRSF" id="PIRSF000447">
    <property type="entry name" value="KAS_II"/>
    <property type="match status" value="1"/>
</dbReference>
<dbReference type="KEGG" id="ttr:Tter_0021"/>
<evidence type="ECO:0000256" key="7">
    <source>
        <dbReference type="ARBA" id="ARBA00022832"/>
    </source>
</evidence>
<name>D1CDD8_THET1</name>
<keyword evidence="9 14" id="KW-0275">Fatty acid biosynthesis</keyword>
<dbReference type="InterPro" id="IPR020841">
    <property type="entry name" value="PKS_Beta-ketoAc_synthase_dom"/>
</dbReference>
<sequence>MKTDRRVVITGIGAVTPIGTTRQGLWSGVCKEKSAVDRITRFDPSQFRSQVAAEIKDFDPATYLPPKKLARLDRFSQFSIVAAMQAVDDAGLDIDALDKDRVGIFIGSALGGVGYAEEQHSIFVEKGLRAVSASLALSVFGGASSSNISMHFGITGPQLSNANSCSSGTIAIGEAFMAIRSGRADVILAGGAEAPLYPLTFGAFSLIKVMSARNDDPETACRPFDRDRDGFVMGEGAAVLVLESLEHALRRNAQILGEIIGYASTSDAYHMTAPLPTGEQASRCMALAIANAGCSTDEIDYINAHGSSTPLNDSTETLAIKKVFGERAYKIPVSATKSMHGHALGASGAIEIAICCMALACDYIPATVNLISPSDDCDLDYVPNRGRKAKVDTILSNSFGFGGINASIVIRRFET</sequence>
<keyword evidence="10 14" id="KW-0012">Acyltransferase</keyword>
<dbReference type="SUPFAM" id="SSF53901">
    <property type="entry name" value="Thiolase-like"/>
    <property type="match status" value="2"/>
</dbReference>
<gene>
    <name evidence="18" type="ordered locus">Tter_0021</name>
</gene>
<dbReference type="eggNOG" id="COG0304">
    <property type="taxonomic scope" value="Bacteria"/>
</dbReference>
<evidence type="ECO:0000256" key="11">
    <source>
        <dbReference type="ARBA" id="ARBA00024006"/>
    </source>
</evidence>
<keyword evidence="7" id="KW-0276">Fatty acid metabolism</keyword>
<comment type="catalytic activity">
    <reaction evidence="13 14">
        <text>a fatty acyl-[ACP] + malonyl-[ACP] + H(+) = a 3-oxoacyl-[ACP] + holo-[ACP] + CO2</text>
        <dbReference type="Rhea" id="RHEA:22836"/>
        <dbReference type="Rhea" id="RHEA-COMP:9623"/>
        <dbReference type="Rhea" id="RHEA-COMP:9685"/>
        <dbReference type="Rhea" id="RHEA-COMP:9916"/>
        <dbReference type="Rhea" id="RHEA-COMP:14125"/>
        <dbReference type="ChEBI" id="CHEBI:15378"/>
        <dbReference type="ChEBI" id="CHEBI:16526"/>
        <dbReference type="ChEBI" id="CHEBI:64479"/>
        <dbReference type="ChEBI" id="CHEBI:78449"/>
        <dbReference type="ChEBI" id="CHEBI:78776"/>
        <dbReference type="ChEBI" id="CHEBI:138651"/>
    </reaction>
</comment>
<keyword evidence="19" id="KW-1185">Reference proteome</keyword>
<dbReference type="STRING" id="525904.Tter_0021"/>
<dbReference type="NCBIfam" id="TIGR03150">
    <property type="entry name" value="fabF"/>
    <property type="match status" value="1"/>
</dbReference>
<evidence type="ECO:0000256" key="13">
    <source>
        <dbReference type="ARBA" id="ARBA00047659"/>
    </source>
</evidence>
<evidence type="ECO:0000259" key="17">
    <source>
        <dbReference type="PROSITE" id="PS52004"/>
    </source>
</evidence>
<dbReference type="InterPro" id="IPR014031">
    <property type="entry name" value="Ketoacyl_synth_C"/>
</dbReference>
<proteinExistence type="inferred from homology"/>
<evidence type="ECO:0000256" key="2">
    <source>
        <dbReference type="ARBA" id="ARBA00008467"/>
    </source>
</evidence>
<dbReference type="GO" id="GO:0030497">
    <property type="term" value="P:fatty acid elongation"/>
    <property type="evidence" value="ECO:0007669"/>
    <property type="project" value="UniProtKB-ARBA"/>
</dbReference>
<feature type="active site" description="For beta-ketoacyl synthase activity" evidence="15">
    <location>
        <position position="165"/>
    </location>
</feature>
<accession>D1CDD8</accession>
<dbReference type="GO" id="GO:0004315">
    <property type="term" value="F:3-oxoacyl-[acyl-carrier-protein] synthase activity"/>
    <property type="evidence" value="ECO:0007669"/>
    <property type="project" value="UniProtKB-UniRule"/>
</dbReference>
<dbReference type="NCBIfam" id="NF005589">
    <property type="entry name" value="PRK07314.1"/>
    <property type="match status" value="1"/>
</dbReference>
<dbReference type="FunFam" id="3.40.47.10:FF:000029">
    <property type="entry name" value="3-oxoacyl-[acyl-carrier-protein] synthase 1"/>
    <property type="match status" value="1"/>
</dbReference>
<keyword evidence="6 14" id="KW-0808">Transferase</keyword>
<feature type="domain" description="Ketosynthase family 3 (KS3)" evidence="17">
    <location>
        <begin position="4"/>
        <end position="412"/>
    </location>
</feature>
<dbReference type="UniPathway" id="UPA00094"/>
<evidence type="ECO:0000256" key="3">
    <source>
        <dbReference type="ARBA" id="ARBA00012356"/>
    </source>
</evidence>
<dbReference type="FunFam" id="3.40.47.10:FF:000018">
    <property type="entry name" value="3-oxoacyl-[acyl-carrier-protein] synthase 2"/>
    <property type="match status" value="1"/>
</dbReference>
<comment type="similarity">
    <text evidence="2 14 16">Belongs to the thiolase-like superfamily. Beta-ketoacyl-ACP synthases family.</text>
</comment>
<dbReference type="PANTHER" id="PTHR11712">
    <property type="entry name" value="POLYKETIDE SYNTHASE-RELATED"/>
    <property type="match status" value="1"/>
</dbReference>
<evidence type="ECO:0000313" key="18">
    <source>
        <dbReference type="EMBL" id="ACZ40944.1"/>
    </source>
</evidence>
<evidence type="ECO:0000256" key="15">
    <source>
        <dbReference type="PIRSR" id="PIRSR000447-1"/>
    </source>
</evidence>
<dbReference type="EMBL" id="CP001825">
    <property type="protein sequence ID" value="ACZ40944.1"/>
    <property type="molecule type" value="Genomic_DNA"/>
</dbReference>
<evidence type="ECO:0000256" key="4">
    <source>
        <dbReference type="ARBA" id="ARBA00014657"/>
    </source>
</evidence>
<dbReference type="Proteomes" id="UP000000323">
    <property type="component" value="Chromosome 1"/>
</dbReference>
<comment type="function">
    <text evidence="11 14">Involved in the type II fatty acid elongation cycle. Catalyzes the elongation of a wide range of acyl-ACP by the addition of two carbons from malonyl-ACP to an acyl acceptor. Can efficiently catalyze the conversion of palmitoleoyl-ACP (cis-hexadec-9-enoyl-ACP) to cis-vaccenoyl-ACP (cis-octadec-11-enoyl-ACP), an essential step in the thermal regulation of fatty acid composition.</text>
</comment>
<dbReference type="SMART" id="SM00825">
    <property type="entry name" value="PKS_KS"/>
    <property type="match status" value="1"/>
</dbReference>
<evidence type="ECO:0000256" key="5">
    <source>
        <dbReference type="ARBA" id="ARBA00022516"/>
    </source>
</evidence>
<organism evidence="18 19">
    <name type="scientific">Thermobaculum terrenum (strain ATCC BAA-798 / CCMEE 7001 / YNP1)</name>
    <dbReference type="NCBI Taxonomy" id="525904"/>
    <lineage>
        <taxon>Bacteria</taxon>
        <taxon>Bacillati</taxon>
        <taxon>Chloroflexota</taxon>
        <taxon>Chloroflexia</taxon>
        <taxon>Candidatus Thermobaculales</taxon>
        <taxon>Candidatus Thermobaculaceae</taxon>
        <taxon>Thermobaculum</taxon>
    </lineage>
</organism>
<keyword evidence="5 14" id="KW-0444">Lipid biosynthesis</keyword>
<dbReference type="InterPro" id="IPR000794">
    <property type="entry name" value="Beta-ketoacyl_synthase"/>
</dbReference>
<dbReference type="InterPro" id="IPR014030">
    <property type="entry name" value="Ketoacyl_synth_N"/>
</dbReference>
<dbReference type="OrthoDB" id="9808669at2"/>
<dbReference type="AlphaFoldDB" id="D1CDD8"/>
<dbReference type="GO" id="GO:0005829">
    <property type="term" value="C:cytosol"/>
    <property type="evidence" value="ECO:0007669"/>
    <property type="project" value="TreeGrafter"/>
</dbReference>
<dbReference type="CDD" id="cd00834">
    <property type="entry name" value="KAS_I_II"/>
    <property type="match status" value="1"/>
</dbReference>
<keyword evidence="8" id="KW-0443">Lipid metabolism</keyword>
<comment type="catalytic activity">
    <reaction evidence="12 14">
        <text>(9Z)-hexadecenoyl-[ACP] + malonyl-[ACP] + H(+) = 3-oxo-(11Z)-octadecenoyl-[ACP] + holo-[ACP] + CO2</text>
        <dbReference type="Rhea" id="RHEA:55040"/>
        <dbReference type="Rhea" id="RHEA-COMP:9623"/>
        <dbReference type="Rhea" id="RHEA-COMP:9685"/>
        <dbReference type="Rhea" id="RHEA-COMP:10800"/>
        <dbReference type="Rhea" id="RHEA-COMP:14074"/>
        <dbReference type="ChEBI" id="CHEBI:15378"/>
        <dbReference type="ChEBI" id="CHEBI:16526"/>
        <dbReference type="ChEBI" id="CHEBI:64479"/>
        <dbReference type="ChEBI" id="CHEBI:78449"/>
        <dbReference type="ChEBI" id="CHEBI:83989"/>
        <dbReference type="ChEBI" id="CHEBI:138538"/>
        <dbReference type="EC" id="2.3.1.179"/>
    </reaction>
</comment>